<dbReference type="AlphaFoldDB" id="A0A644ZN16"/>
<name>A0A644ZN16_9ZZZZ</name>
<evidence type="ECO:0000313" key="1">
    <source>
        <dbReference type="EMBL" id="MPM41758.1"/>
    </source>
</evidence>
<proteinExistence type="predicted"/>
<reference evidence="1" key="1">
    <citation type="submission" date="2019-08" db="EMBL/GenBank/DDBJ databases">
        <authorList>
            <person name="Kucharzyk K."/>
            <person name="Murdoch R.W."/>
            <person name="Higgins S."/>
            <person name="Loffler F."/>
        </authorList>
    </citation>
    <scope>NUCLEOTIDE SEQUENCE</scope>
</reference>
<accession>A0A644ZN16</accession>
<protein>
    <submittedName>
        <fullName evidence="1">Uncharacterized protein</fullName>
    </submittedName>
</protein>
<dbReference type="EMBL" id="VSSQ01009480">
    <property type="protein sequence ID" value="MPM41758.1"/>
    <property type="molecule type" value="Genomic_DNA"/>
</dbReference>
<sequence length="72" mass="7780">MLVLYLHAAAQHLHQVRNDLAFEDAGVVRLQAVQNLAADGHDALILRVPAHFYAAQSGVALHNVDLPAVHVP</sequence>
<organism evidence="1">
    <name type="scientific">bioreactor metagenome</name>
    <dbReference type="NCBI Taxonomy" id="1076179"/>
    <lineage>
        <taxon>unclassified sequences</taxon>
        <taxon>metagenomes</taxon>
        <taxon>ecological metagenomes</taxon>
    </lineage>
</organism>
<comment type="caution">
    <text evidence="1">The sequence shown here is derived from an EMBL/GenBank/DDBJ whole genome shotgun (WGS) entry which is preliminary data.</text>
</comment>
<gene>
    <name evidence="1" type="ORF">SDC9_88417</name>
</gene>